<evidence type="ECO:0000313" key="4">
    <source>
        <dbReference type="Proteomes" id="UP000297716"/>
    </source>
</evidence>
<dbReference type="STRING" id="37992.A0A4Z0YT41"/>
<dbReference type="InterPro" id="IPR023213">
    <property type="entry name" value="CAT-like_dom_sf"/>
</dbReference>
<dbReference type="EMBL" id="SKBN01000017">
    <property type="protein sequence ID" value="TGJ87194.1"/>
    <property type="molecule type" value="Genomic_DNA"/>
</dbReference>
<evidence type="ECO:0008006" key="5">
    <source>
        <dbReference type="Google" id="ProtNLM"/>
    </source>
</evidence>
<gene>
    <name evidence="3" type="ORF">E0Z10_g1605</name>
</gene>
<evidence type="ECO:0000256" key="2">
    <source>
        <dbReference type="SAM" id="MobiDB-lite"/>
    </source>
</evidence>
<dbReference type="Pfam" id="PF02458">
    <property type="entry name" value="Transferase"/>
    <property type="match status" value="1"/>
</dbReference>
<keyword evidence="1" id="KW-0808">Transferase</keyword>
<dbReference type="OrthoDB" id="3548654at2759"/>
<dbReference type="GO" id="GO:0016747">
    <property type="term" value="F:acyltransferase activity, transferring groups other than amino-acyl groups"/>
    <property type="evidence" value="ECO:0007669"/>
    <property type="project" value="TreeGrafter"/>
</dbReference>
<accession>A0A4Z0YT41</accession>
<dbReference type="PANTHER" id="PTHR31642">
    <property type="entry name" value="TRICHOTHECENE 3-O-ACETYLTRANSFERASE"/>
    <property type="match status" value="1"/>
</dbReference>
<sequence>MTTPTDTATPREDNRYWVPLNSWNQLAPRTYNRFVLCFKVDNDSQTTAIRHLESCVVKLGKHRPVLRSFLKVNAPIALISTSVQHNIPVEVHDVRNALGKSYAHLKEAGFPASAFVHQVFEVPAGDVAHALILRIYTLDGGLVLGIHLHHSLGDGKAIDDVVSWLSAETRGDLYDTKPVILSSPFYDRYCSSDKNTDGYLLDPEYISQRSPERRLISSPAAQTPSNCKLIGKIFVFKIATLNTIQGHMQQLVNTGRPSTSVILIAFLWAHTAKARTAASHEANDHTPTSTHDEQTNGGADYSRLLTIVDARNRVFEADQALQYFGNAVETALASLPTTDLLKTCNRPTPGTDPDVLAKHLEPIVRGVHGSFEAVDQDCVRERYELYASLRDPRKLALDHFPDDSRTFVFNSWRYLGMNAGQEWNITGTDGVGYPDAIRRAGDKWNWPAVMILPTPPGSRELEVMITVDEGAMELLLKDEGLMGFVDRVVS</sequence>
<dbReference type="Proteomes" id="UP000297716">
    <property type="component" value="Unassembled WGS sequence"/>
</dbReference>
<evidence type="ECO:0000313" key="3">
    <source>
        <dbReference type="EMBL" id="TGJ87194.1"/>
    </source>
</evidence>
<protein>
    <recommendedName>
        <fullName evidence="5">Condensation domain-containing protein</fullName>
    </recommendedName>
</protein>
<dbReference type="InterPro" id="IPR050317">
    <property type="entry name" value="Plant_Fungal_Acyltransferase"/>
</dbReference>
<dbReference type="AlphaFoldDB" id="A0A4Z0YT41"/>
<feature type="region of interest" description="Disordered" evidence="2">
    <location>
        <begin position="278"/>
        <end position="297"/>
    </location>
</feature>
<dbReference type="Gene3D" id="3.30.559.10">
    <property type="entry name" value="Chloramphenicol acetyltransferase-like domain"/>
    <property type="match status" value="2"/>
</dbReference>
<proteinExistence type="predicted"/>
<organism evidence="3 4">
    <name type="scientific">Xylaria hypoxylon</name>
    <dbReference type="NCBI Taxonomy" id="37992"/>
    <lineage>
        <taxon>Eukaryota</taxon>
        <taxon>Fungi</taxon>
        <taxon>Dikarya</taxon>
        <taxon>Ascomycota</taxon>
        <taxon>Pezizomycotina</taxon>
        <taxon>Sordariomycetes</taxon>
        <taxon>Xylariomycetidae</taxon>
        <taxon>Xylariales</taxon>
        <taxon>Xylariaceae</taxon>
        <taxon>Xylaria</taxon>
    </lineage>
</organism>
<dbReference type="PANTHER" id="PTHR31642:SF310">
    <property type="entry name" value="FATTY ALCOHOL:CAFFEOYL-COA ACYLTRANSFERASE"/>
    <property type="match status" value="1"/>
</dbReference>
<comment type="caution">
    <text evidence="3">The sequence shown here is derived from an EMBL/GenBank/DDBJ whole genome shotgun (WGS) entry which is preliminary data.</text>
</comment>
<keyword evidence="4" id="KW-1185">Reference proteome</keyword>
<dbReference type="GO" id="GO:0044550">
    <property type="term" value="P:secondary metabolite biosynthetic process"/>
    <property type="evidence" value="ECO:0007669"/>
    <property type="project" value="TreeGrafter"/>
</dbReference>
<reference evidence="3 4" key="1">
    <citation type="submission" date="2019-03" db="EMBL/GenBank/DDBJ databases">
        <title>Draft genome sequence of Xylaria hypoxylon DSM 108379, a ubiquitous saprotrophic-parasitic fungi on hardwood.</title>
        <authorList>
            <person name="Buettner E."/>
            <person name="Leonhardt S."/>
            <person name="Gebauer A.M."/>
            <person name="Liers C."/>
            <person name="Hofrichter M."/>
            <person name="Kellner H."/>
        </authorList>
    </citation>
    <scope>NUCLEOTIDE SEQUENCE [LARGE SCALE GENOMIC DNA]</scope>
    <source>
        <strain evidence="3 4">DSM 108379</strain>
    </source>
</reference>
<name>A0A4Z0YT41_9PEZI</name>
<evidence type="ECO:0000256" key="1">
    <source>
        <dbReference type="ARBA" id="ARBA00022679"/>
    </source>
</evidence>